<proteinExistence type="predicted"/>
<dbReference type="EMBL" id="QXFT01008533">
    <property type="protein sequence ID" value="KAE9264197.1"/>
    <property type="molecule type" value="Genomic_DNA"/>
</dbReference>
<dbReference type="Proteomes" id="UP000434957">
    <property type="component" value="Unassembled WGS sequence"/>
</dbReference>
<dbReference type="AlphaFoldDB" id="A0A6A4AZ73"/>
<comment type="caution">
    <text evidence="1">The sequence shown here is derived from an EMBL/GenBank/DDBJ whole genome shotgun (WGS) entry which is preliminary data.</text>
</comment>
<evidence type="ECO:0000313" key="1">
    <source>
        <dbReference type="EMBL" id="KAE9264197.1"/>
    </source>
</evidence>
<accession>A0A6A4AZ73</accession>
<sequence length="133" mass="15147">MQDNALNSYTLVPYRGACYHLKELGRSSQKPQNKEELFNLRHSSLENVIERGYGVIKAKFPILVLLSARADWVSSSIFYFIRLHYDSFADTEVLGASGDADNEDSAGDEVSVDLDEKPMARLRERIASEMWRD</sequence>
<organism evidence="1 2">
    <name type="scientific">Phytophthora rubi</name>
    <dbReference type="NCBI Taxonomy" id="129364"/>
    <lineage>
        <taxon>Eukaryota</taxon>
        <taxon>Sar</taxon>
        <taxon>Stramenopiles</taxon>
        <taxon>Oomycota</taxon>
        <taxon>Peronosporomycetes</taxon>
        <taxon>Peronosporales</taxon>
        <taxon>Peronosporaceae</taxon>
        <taxon>Phytophthora</taxon>
    </lineage>
</organism>
<gene>
    <name evidence="1" type="ORF">PR003_g32882</name>
</gene>
<name>A0A6A4AZ73_9STRA</name>
<evidence type="ECO:0008006" key="3">
    <source>
        <dbReference type="Google" id="ProtNLM"/>
    </source>
</evidence>
<evidence type="ECO:0000313" key="2">
    <source>
        <dbReference type="Proteomes" id="UP000434957"/>
    </source>
</evidence>
<keyword evidence="2" id="KW-1185">Reference proteome</keyword>
<protein>
    <recommendedName>
        <fullName evidence="3">DDE Tnp4 domain-containing protein</fullName>
    </recommendedName>
</protein>
<reference evidence="1 2" key="1">
    <citation type="submission" date="2018-08" db="EMBL/GenBank/DDBJ databases">
        <title>Genomic investigation of the strawberry pathogen Phytophthora fragariae indicates pathogenicity is determined by transcriptional variation in three key races.</title>
        <authorList>
            <person name="Adams T.M."/>
            <person name="Armitage A.D."/>
            <person name="Sobczyk M.K."/>
            <person name="Bates H.J."/>
            <person name="Dunwell J.M."/>
            <person name="Nellist C.F."/>
            <person name="Harrison R.J."/>
        </authorList>
    </citation>
    <scope>NUCLEOTIDE SEQUENCE [LARGE SCALE GENOMIC DNA]</scope>
    <source>
        <strain evidence="1 2">SCRP333</strain>
    </source>
</reference>